<dbReference type="InterPro" id="IPR035919">
    <property type="entry name" value="EAL_sf"/>
</dbReference>
<dbReference type="SUPFAM" id="SSF141868">
    <property type="entry name" value="EAL domain-like"/>
    <property type="match status" value="1"/>
</dbReference>
<feature type="compositionally biased region" description="Basic and acidic residues" evidence="1">
    <location>
        <begin position="51"/>
        <end position="81"/>
    </location>
</feature>
<organism evidence="4 5">
    <name type="scientific">Albimonas pacifica</name>
    <dbReference type="NCBI Taxonomy" id="1114924"/>
    <lineage>
        <taxon>Bacteria</taxon>
        <taxon>Pseudomonadati</taxon>
        <taxon>Pseudomonadota</taxon>
        <taxon>Alphaproteobacteria</taxon>
        <taxon>Rhodobacterales</taxon>
        <taxon>Paracoccaceae</taxon>
        <taxon>Albimonas</taxon>
    </lineage>
</organism>
<dbReference type="Gene3D" id="3.30.70.270">
    <property type="match status" value="1"/>
</dbReference>
<keyword evidence="5" id="KW-1185">Reference proteome</keyword>
<accession>A0A1I3MZ03</accession>
<dbReference type="PANTHER" id="PTHR33121:SF70">
    <property type="entry name" value="SIGNALING PROTEIN YKOW"/>
    <property type="match status" value="1"/>
</dbReference>
<evidence type="ECO:0000259" key="3">
    <source>
        <dbReference type="PROSITE" id="PS50887"/>
    </source>
</evidence>
<dbReference type="InterPro" id="IPR050706">
    <property type="entry name" value="Cyclic-di-GMP_PDE-like"/>
</dbReference>
<dbReference type="STRING" id="1114924.SAMN05216258_11254"/>
<dbReference type="Pfam" id="PF00990">
    <property type="entry name" value="GGDEF"/>
    <property type="match status" value="1"/>
</dbReference>
<dbReference type="PANTHER" id="PTHR33121">
    <property type="entry name" value="CYCLIC DI-GMP PHOSPHODIESTERASE PDEF"/>
    <property type="match status" value="1"/>
</dbReference>
<feature type="domain" description="EAL" evidence="2">
    <location>
        <begin position="351"/>
        <end position="609"/>
    </location>
</feature>
<evidence type="ECO:0000313" key="4">
    <source>
        <dbReference type="EMBL" id="SFJ02209.1"/>
    </source>
</evidence>
<dbReference type="SMART" id="SM00052">
    <property type="entry name" value="EAL"/>
    <property type="match status" value="1"/>
</dbReference>
<evidence type="ECO:0000313" key="5">
    <source>
        <dbReference type="Proteomes" id="UP000199377"/>
    </source>
</evidence>
<dbReference type="InterPro" id="IPR001633">
    <property type="entry name" value="EAL_dom"/>
</dbReference>
<dbReference type="InterPro" id="IPR000160">
    <property type="entry name" value="GGDEF_dom"/>
</dbReference>
<feature type="domain" description="GGDEF" evidence="3">
    <location>
        <begin position="209"/>
        <end position="343"/>
    </location>
</feature>
<dbReference type="AlphaFoldDB" id="A0A1I3MZ03"/>
<dbReference type="NCBIfam" id="TIGR00254">
    <property type="entry name" value="GGDEF"/>
    <property type="match status" value="1"/>
</dbReference>
<feature type="region of interest" description="Disordered" evidence="1">
    <location>
        <begin position="42"/>
        <end position="81"/>
    </location>
</feature>
<name>A0A1I3MZ03_9RHOB</name>
<dbReference type="Proteomes" id="UP000199377">
    <property type="component" value="Unassembled WGS sequence"/>
</dbReference>
<dbReference type="InterPro" id="IPR043128">
    <property type="entry name" value="Rev_trsase/Diguanyl_cyclase"/>
</dbReference>
<dbReference type="PROSITE" id="PS50887">
    <property type="entry name" value="GGDEF"/>
    <property type="match status" value="1"/>
</dbReference>
<dbReference type="SMART" id="SM00267">
    <property type="entry name" value="GGDEF"/>
    <property type="match status" value="1"/>
</dbReference>
<dbReference type="EMBL" id="FOQH01000012">
    <property type="protein sequence ID" value="SFJ02209.1"/>
    <property type="molecule type" value="Genomic_DNA"/>
</dbReference>
<dbReference type="SUPFAM" id="SSF55073">
    <property type="entry name" value="Nucleotide cyclase"/>
    <property type="match status" value="1"/>
</dbReference>
<dbReference type="InterPro" id="IPR029787">
    <property type="entry name" value="Nucleotide_cyclase"/>
</dbReference>
<gene>
    <name evidence="4" type="ORF">SAMN05216258_11254</name>
</gene>
<dbReference type="GO" id="GO:0071111">
    <property type="term" value="F:cyclic-guanylate-specific phosphodiesterase activity"/>
    <property type="evidence" value="ECO:0007669"/>
    <property type="project" value="InterPro"/>
</dbReference>
<evidence type="ECO:0000256" key="1">
    <source>
        <dbReference type="SAM" id="MobiDB-lite"/>
    </source>
</evidence>
<sequence length="620" mass="67306">MHEGIVLLAEKQPISAFERFCAQAAAAVGARRCRLLVAAPGAEDPPAAEGRAGDRDGERNGAFDGDRDGRPVGDRREDERAETAALDRLNRRLLHEAGAATPQRPAPGDPPGSLAGLVLRDASGAPLAAAAFAFDAAGPRPAALEACRPILDFALSALLDALARAADLRAIEARCSRLSRQVDSDALTGLSNTRAFRDLARRRLAEPSRDRALILLDIDHLKRVNDVFGHAFGDAYIRTVARALEASLPDTALIGRIGGDEFAMMVDLPRPGHAYLAGLLERCRASVQRAAAMLGKPDLGRVSIGVSRSPEQAETLSSLFEKADAALYAAKDSGRGAIVHFRPGPHRRFNRRELAKGFSRAVREGRVVPFLQPLVDLDTGQCLGFEVLARWIEIDGAVLLPGEFSGIFRDHRNAELLTREMLRQGLDVFAAWRGRHGPRARRARLAVNLTTLDLMNPEFAFDLQAELSERGLDWSTITLEVTENIMLGDVNGQIHRNLTELRARGAKLAMDDFGTGYGGLQHLGRWPLDVLKVDRQFVQRLHEGEHARAVIEAIAGIAGRCGFDVVAEGIETRDQLAALRGLGCRMGQGEFFDRPLPAAQAVLAPLDYDLGQVERSRLIA</sequence>
<dbReference type="Pfam" id="PF00563">
    <property type="entry name" value="EAL"/>
    <property type="match status" value="1"/>
</dbReference>
<protein>
    <submittedName>
        <fullName evidence="4">Diguanylate cyclase (GGDEF) domain-containing protein</fullName>
    </submittedName>
</protein>
<evidence type="ECO:0000259" key="2">
    <source>
        <dbReference type="PROSITE" id="PS50883"/>
    </source>
</evidence>
<proteinExistence type="predicted"/>
<reference evidence="4 5" key="1">
    <citation type="submission" date="2016-10" db="EMBL/GenBank/DDBJ databases">
        <authorList>
            <person name="de Groot N.N."/>
        </authorList>
    </citation>
    <scope>NUCLEOTIDE SEQUENCE [LARGE SCALE GENOMIC DNA]</scope>
    <source>
        <strain evidence="4 5">CGMCC 1.11030</strain>
    </source>
</reference>
<dbReference type="Gene3D" id="3.20.20.450">
    <property type="entry name" value="EAL domain"/>
    <property type="match status" value="1"/>
</dbReference>
<dbReference type="CDD" id="cd01949">
    <property type="entry name" value="GGDEF"/>
    <property type="match status" value="1"/>
</dbReference>
<dbReference type="CDD" id="cd01948">
    <property type="entry name" value="EAL"/>
    <property type="match status" value="1"/>
</dbReference>
<dbReference type="PROSITE" id="PS50883">
    <property type="entry name" value="EAL"/>
    <property type="match status" value="1"/>
</dbReference>